<evidence type="ECO:0000313" key="6">
    <source>
        <dbReference type="Proteomes" id="UP000553948"/>
    </source>
</evidence>
<dbReference type="AlphaFoldDB" id="A0A7W2L658"/>
<feature type="domain" description="Acyl-CoA thioesterase-like N-terminal HotDog" evidence="3">
    <location>
        <begin position="35"/>
        <end position="113"/>
    </location>
</feature>
<dbReference type="GO" id="GO:0047617">
    <property type="term" value="F:fatty acyl-CoA hydrolase activity"/>
    <property type="evidence" value="ECO:0007669"/>
    <property type="project" value="InterPro"/>
</dbReference>
<gene>
    <name evidence="5" type="ORF">H4C47_25680</name>
</gene>
<name>A0A7W2L658_PSEPU</name>
<dbReference type="GO" id="GO:0006637">
    <property type="term" value="P:acyl-CoA metabolic process"/>
    <property type="evidence" value="ECO:0007669"/>
    <property type="project" value="InterPro"/>
</dbReference>
<dbReference type="InterPro" id="IPR029069">
    <property type="entry name" value="HotDog_dom_sf"/>
</dbReference>
<dbReference type="InterPro" id="IPR003703">
    <property type="entry name" value="Acyl_CoA_thio"/>
</dbReference>
<sequence length="286" mass="31484">MNSHPQWDQRDLTELLSLEPVTGNSWRSYVCDANIHGQVFGGQLLGQSLWAAAQTCPERYPASLQVSLLNRAAPQQSVEFSVDTLRDGHRLSRRLVHGVQGDGLILSANASFQVAQAEAPPTQARPRQIPSPETLPTLPQACAHDLRHTRHLQLRCSKAPLLDIRSVPCTEGQASVDYWMRLVPPLAGEGVLHHAALAYMSCSWLPAELLSQPGTNTPGLHWQISTLNHSLWFHSQALDTNDWLLFTSEAVVGHGGRSLIRTHIYQSDGRLIASMAQDLLAVARTP</sequence>
<evidence type="ECO:0000259" key="3">
    <source>
        <dbReference type="Pfam" id="PF13622"/>
    </source>
</evidence>
<dbReference type="InterPro" id="IPR049449">
    <property type="entry name" value="TesB_ACOT8-like_N"/>
</dbReference>
<dbReference type="PANTHER" id="PTHR11066:SF34">
    <property type="entry name" value="ACYL-COENZYME A THIOESTERASE 8"/>
    <property type="match status" value="1"/>
</dbReference>
<dbReference type="Pfam" id="PF13622">
    <property type="entry name" value="4HBT_3"/>
    <property type="match status" value="1"/>
</dbReference>
<evidence type="ECO:0000256" key="2">
    <source>
        <dbReference type="ARBA" id="ARBA00022801"/>
    </source>
</evidence>
<evidence type="ECO:0000313" key="5">
    <source>
        <dbReference type="EMBL" id="MBA6119100.1"/>
    </source>
</evidence>
<reference evidence="5 6" key="1">
    <citation type="submission" date="2020-07" db="EMBL/GenBank/DDBJ databases">
        <title>Diversity of carbapenemase encoding genes among Pseudomonas putida group clinical isolates in a tertiary Brazilian hospital.</title>
        <authorList>
            <person name="Alberto-Lei F."/>
            <person name="Nodari C.S."/>
            <person name="Streling A.P."/>
            <person name="Paulino J.T."/>
            <person name="Bessa-Neto F.O."/>
            <person name="Cayo R."/>
            <person name="Gales A.C."/>
        </authorList>
    </citation>
    <scope>NUCLEOTIDE SEQUENCE [LARGE SCALE GENOMIC DNA]</scope>
    <source>
        <strain evidence="5 6">12464</strain>
    </source>
</reference>
<accession>A0A7W2L658</accession>
<dbReference type="CDD" id="cd03445">
    <property type="entry name" value="Thioesterase_II_repeat2"/>
    <property type="match status" value="1"/>
</dbReference>
<dbReference type="RefSeq" id="WP_181074395.1">
    <property type="nucleotide sequence ID" value="NZ_JACGDG010000034.1"/>
</dbReference>
<evidence type="ECO:0000259" key="4">
    <source>
        <dbReference type="Pfam" id="PF20789"/>
    </source>
</evidence>
<dbReference type="Gene3D" id="2.40.160.210">
    <property type="entry name" value="Acyl-CoA thioesterase, double hotdog domain"/>
    <property type="match status" value="1"/>
</dbReference>
<dbReference type="EMBL" id="JACGDG010000034">
    <property type="protein sequence ID" value="MBA6119100.1"/>
    <property type="molecule type" value="Genomic_DNA"/>
</dbReference>
<dbReference type="SUPFAM" id="SSF54637">
    <property type="entry name" value="Thioesterase/thiol ester dehydrase-isomerase"/>
    <property type="match status" value="2"/>
</dbReference>
<dbReference type="GO" id="GO:0009062">
    <property type="term" value="P:fatty acid catabolic process"/>
    <property type="evidence" value="ECO:0007669"/>
    <property type="project" value="TreeGrafter"/>
</dbReference>
<dbReference type="CDD" id="cd03444">
    <property type="entry name" value="Thioesterase_II_repeat1"/>
    <property type="match status" value="1"/>
</dbReference>
<organism evidence="5 6">
    <name type="scientific">Pseudomonas putida</name>
    <name type="common">Arthrobacter siderocapsulatus</name>
    <dbReference type="NCBI Taxonomy" id="303"/>
    <lineage>
        <taxon>Bacteria</taxon>
        <taxon>Pseudomonadati</taxon>
        <taxon>Pseudomonadota</taxon>
        <taxon>Gammaproteobacteria</taxon>
        <taxon>Pseudomonadales</taxon>
        <taxon>Pseudomonadaceae</taxon>
        <taxon>Pseudomonas</taxon>
    </lineage>
</organism>
<dbReference type="Proteomes" id="UP000553948">
    <property type="component" value="Unassembled WGS sequence"/>
</dbReference>
<dbReference type="PANTHER" id="PTHR11066">
    <property type="entry name" value="ACYL-COA THIOESTERASE"/>
    <property type="match status" value="1"/>
</dbReference>
<dbReference type="InterPro" id="IPR049450">
    <property type="entry name" value="ACOT8-like_C"/>
</dbReference>
<feature type="domain" description="Acyl-CoA thioesterase-like C-terminal" evidence="4">
    <location>
        <begin position="134"/>
        <end position="280"/>
    </location>
</feature>
<proteinExistence type="inferred from homology"/>
<comment type="caution">
    <text evidence="5">The sequence shown here is derived from an EMBL/GenBank/DDBJ whole genome shotgun (WGS) entry which is preliminary data.</text>
</comment>
<dbReference type="InterPro" id="IPR042171">
    <property type="entry name" value="Acyl-CoA_hotdog"/>
</dbReference>
<keyword evidence="2" id="KW-0378">Hydrolase</keyword>
<evidence type="ECO:0000256" key="1">
    <source>
        <dbReference type="ARBA" id="ARBA00006538"/>
    </source>
</evidence>
<dbReference type="Pfam" id="PF20789">
    <property type="entry name" value="4HBT_3C"/>
    <property type="match status" value="1"/>
</dbReference>
<comment type="similarity">
    <text evidence="1">Belongs to the C/M/P thioester hydrolase family.</text>
</comment>
<protein>
    <submittedName>
        <fullName evidence="5">Thioesterase family protein</fullName>
    </submittedName>
</protein>